<accession>A0A914VD06</accession>
<keyword evidence="2" id="KW-1185">Reference proteome</keyword>
<sequence length="112" mass="12752">MVKLPHQERAPQKSNVRSSAQQTHLVSIAENKAKRLIGFRIPSLDRLNQLKQKSVKEVRDEESKLTAGKNAIEVAISKHSFFTTIKQLLRLGGSHTENPLKLHFIFKGRQRS</sequence>
<dbReference type="AlphaFoldDB" id="A0A914VD06"/>
<dbReference type="Proteomes" id="UP000887566">
    <property type="component" value="Unplaced"/>
</dbReference>
<evidence type="ECO:0000313" key="2">
    <source>
        <dbReference type="Proteomes" id="UP000887566"/>
    </source>
</evidence>
<name>A0A914VD06_9BILA</name>
<protein>
    <submittedName>
        <fullName evidence="3">Uncharacterized protein</fullName>
    </submittedName>
</protein>
<evidence type="ECO:0000256" key="1">
    <source>
        <dbReference type="SAM" id="MobiDB-lite"/>
    </source>
</evidence>
<proteinExistence type="predicted"/>
<dbReference type="WBParaSite" id="PSAMB.scaffold172size69389.g2871.t1">
    <property type="protein sequence ID" value="PSAMB.scaffold172size69389.g2871.t1"/>
    <property type="gene ID" value="PSAMB.scaffold172size69389.g2871"/>
</dbReference>
<evidence type="ECO:0000313" key="3">
    <source>
        <dbReference type="WBParaSite" id="PSAMB.scaffold172size69389.g2871.t1"/>
    </source>
</evidence>
<reference evidence="3" key="1">
    <citation type="submission" date="2022-11" db="UniProtKB">
        <authorList>
            <consortium name="WormBaseParasite"/>
        </authorList>
    </citation>
    <scope>IDENTIFICATION</scope>
</reference>
<feature type="region of interest" description="Disordered" evidence="1">
    <location>
        <begin position="1"/>
        <end position="22"/>
    </location>
</feature>
<feature type="compositionally biased region" description="Basic and acidic residues" evidence="1">
    <location>
        <begin position="1"/>
        <end position="11"/>
    </location>
</feature>
<feature type="compositionally biased region" description="Polar residues" evidence="1">
    <location>
        <begin position="12"/>
        <end position="22"/>
    </location>
</feature>
<organism evidence="2 3">
    <name type="scientific">Plectus sambesii</name>
    <dbReference type="NCBI Taxonomy" id="2011161"/>
    <lineage>
        <taxon>Eukaryota</taxon>
        <taxon>Metazoa</taxon>
        <taxon>Ecdysozoa</taxon>
        <taxon>Nematoda</taxon>
        <taxon>Chromadorea</taxon>
        <taxon>Plectida</taxon>
        <taxon>Plectina</taxon>
        <taxon>Plectoidea</taxon>
        <taxon>Plectidae</taxon>
        <taxon>Plectus</taxon>
    </lineage>
</organism>